<dbReference type="InterPro" id="IPR011333">
    <property type="entry name" value="SKP1/BTB/POZ_sf"/>
</dbReference>
<dbReference type="PANTHER" id="PTHR47843:SF2">
    <property type="entry name" value="BTB DOMAIN-CONTAINING PROTEIN"/>
    <property type="match status" value="1"/>
</dbReference>
<sequence>MSFRDSISSRPATIRVGRGPHAGVFTIPKALLCNSSAYFKAALNRPFIEGQTQTIHLDDEDPSIFQTYVTWLYQGQLDSQDIEEELDDPQDFGLHIAEVMVFADKRDVRELKNDAISMLLSYLVTHGLASLDTINCVYNMPKSSEIVLLRSVLATDEVWHGHRLDKKIDHWHPEFLAEIIGIYRNFKPTSRRFLESFLNTNPTTVCGFAHKHNVNAPPCSSLVKNTYTPASTPNQQPPSKKCKIEPPTQTVRVLID</sequence>
<protein>
    <recommendedName>
        <fullName evidence="1">BTB domain-containing protein</fullName>
    </recommendedName>
</protein>
<feature type="domain" description="BTB" evidence="1">
    <location>
        <begin position="10"/>
        <end position="81"/>
    </location>
</feature>
<gene>
    <name evidence="2" type="ORF">M436DRAFT_66578</name>
</gene>
<dbReference type="STRING" id="1043004.A0A074WB63"/>
<dbReference type="Gene3D" id="3.30.710.10">
    <property type="entry name" value="Potassium Channel Kv1.1, Chain A"/>
    <property type="match status" value="1"/>
</dbReference>
<accession>A0A074WB63</accession>
<proteinExistence type="predicted"/>
<dbReference type="SUPFAM" id="SSF54695">
    <property type="entry name" value="POZ domain"/>
    <property type="match status" value="1"/>
</dbReference>
<dbReference type="PROSITE" id="PS50097">
    <property type="entry name" value="BTB"/>
    <property type="match status" value="1"/>
</dbReference>
<dbReference type="AlphaFoldDB" id="A0A074WB63"/>
<dbReference type="CDD" id="cd18186">
    <property type="entry name" value="BTB_POZ_ZBTB_KLHL-like"/>
    <property type="match status" value="1"/>
</dbReference>
<reference evidence="2 3" key="1">
    <citation type="journal article" date="2014" name="BMC Genomics">
        <title>Genome sequencing of four Aureobasidium pullulans varieties: biotechnological potential, stress tolerance, and description of new species.</title>
        <authorList>
            <person name="Gostin Ar C."/>
            <person name="Ohm R.A."/>
            <person name="Kogej T."/>
            <person name="Sonjak S."/>
            <person name="Turk M."/>
            <person name="Zajc J."/>
            <person name="Zalar P."/>
            <person name="Grube M."/>
            <person name="Sun H."/>
            <person name="Han J."/>
            <person name="Sharma A."/>
            <person name="Chiniquy J."/>
            <person name="Ngan C.Y."/>
            <person name="Lipzen A."/>
            <person name="Barry K."/>
            <person name="Grigoriev I.V."/>
            <person name="Gunde-Cimerman N."/>
        </authorList>
    </citation>
    <scope>NUCLEOTIDE SEQUENCE [LARGE SCALE GENOMIC DNA]</scope>
    <source>
        <strain evidence="2 3">CBS 147.97</strain>
    </source>
</reference>
<dbReference type="Proteomes" id="UP000027730">
    <property type="component" value="Unassembled WGS sequence"/>
</dbReference>
<dbReference type="GeneID" id="25414072"/>
<keyword evidence="3" id="KW-1185">Reference proteome</keyword>
<dbReference type="RefSeq" id="XP_013424379.1">
    <property type="nucleotide sequence ID" value="XM_013568925.1"/>
</dbReference>
<dbReference type="PANTHER" id="PTHR47843">
    <property type="entry name" value="BTB DOMAIN-CONTAINING PROTEIN-RELATED"/>
    <property type="match status" value="1"/>
</dbReference>
<dbReference type="HOGENOM" id="CLU_1119974_0_0_1"/>
<dbReference type="InterPro" id="IPR000210">
    <property type="entry name" value="BTB/POZ_dom"/>
</dbReference>
<dbReference type="OrthoDB" id="194443at2759"/>
<dbReference type="Pfam" id="PF00651">
    <property type="entry name" value="BTB"/>
    <property type="match status" value="1"/>
</dbReference>
<name>A0A074WB63_9PEZI</name>
<dbReference type="EMBL" id="KL584718">
    <property type="protein sequence ID" value="KEQ70173.1"/>
    <property type="molecule type" value="Genomic_DNA"/>
</dbReference>
<evidence type="ECO:0000313" key="3">
    <source>
        <dbReference type="Proteomes" id="UP000027730"/>
    </source>
</evidence>
<evidence type="ECO:0000313" key="2">
    <source>
        <dbReference type="EMBL" id="KEQ70173.1"/>
    </source>
</evidence>
<organism evidence="2 3">
    <name type="scientific">Aureobasidium namibiae CBS 147.97</name>
    <dbReference type="NCBI Taxonomy" id="1043004"/>
    <lineage>
        <taxon>Eukaryota</taxon>
        <taxon>Fungi</taxon>
        <taxon>Dikarya</taxon>
        <taxon>Ascomycota</taxon>
        <taxon>Pezizomycotina</taxon>
        <taxon>Dothideomycetes</taxon>
        <taxon>Dothideomycetidae</taxon>
        <taxon>Dothideales</taxon>
        <taxon>Saccotheciaceae</taxon>
        <taxon>Aureobasidium</taxon>
    </lineage>
</organism>
<evidence type="ECO:0000259" key="1">
    <source>
        <dbReference type="PROSITE" id="PS50097"/>
    </source>
</evidence>